<dbReference type="GO" id="GO:0007017">
    <property type="term" value="P:microtubule-based process"/>
    <property type="evidence" value="ECO:0007669"/>
    <property type="project" value="InterPro"/>
</dbReference>
<sequence length="105" mass="12245">MADSDDEQPQYKLSRKVVILRAEFPEVKGEDLQEDAIRKVDESLTKHTISKDVATEVKRHFDEKYGGTWHCVVGRNFGCSVTNETRYLLFFKIEQTFVLLFKSQE</sequence>
<dbReference type="GO" id="GO:0005868">
    <property type="term" value="C:cytoplasmic dynein complex"/>
    <property type="evidence" value="ECO:0007669"/>
    <property type="project" value="TreeGrafter"/>
</dbReference>
<evidence type="ECO:0000256" key="1">
    <source>
        <dbReference type="RuleBase" id="RU365010"/>
    </source>
</evidence>
<keyword evidence="1" id="KW-0963">Cytoplasm</keyword>
<dbReference type="AlphaFoldDB" id="A0A7S2UW34"/>
<proteinExistence type="inferred from homology"/>
<dbReference type="InterPro" id="IPR001372">
    <property type="entry name" value="Dynein_light_chain_typ-1/2"/>
</dbReference>
<keyword evidence="1" id="KW-0243">Dynein</keyword>
<dbReference type="SUPFAM" id="SSF54648">
    <property type="entry name" value="DLC"/>
    <property type="match status" value="1"/>
</dbReference>
<dbReference type="Pfam" id="PF01221">
    <property type="entry name" value="Dynein_light"/>
    <property type="match status" value="1"/>
</dbReference>
<organism evidence="2">
    <name type="scientific">Fibrocapsa japonica</name>
    <dbReference type="NCBI Taxonomy" id="94617"/>
    <lineage>
        <taxon>Eukaryota</taxon>
        <taxon>Sar</taxon>
        <taxon>Stramenopiles</taxon>
        <taxon>Ochrophyta</taxon>
        <taxon>Raphidophyceae</taxon>
        <taxon>Chattonellales</taxon>
        <taxon>Chattonellaceae</taxon>
        <taxon>Fibrocapsa</taxon>
    </lineage>
</organism>
<dbReference type="GO" id="GO:0005874">
    <property type="term" value="C:microtubule"/>
    <property type="evidence" value="ECO:0007669"/>
    <property type="project" value="UniProtKB-KW"/>
</dbReference>
<keyword evidence="1" id="KW-0206">Cytoskeleton</keyword>
<comment type="subcellular location">
    <subcellularLocation>
        <location evidence="1">Cytoplasm</location>
        <location evidence="1">Cytoskeleton</location>
    </subcellularLocation>
</comment>
<keyword evidence="1" id="KW-0493">Microtubule</keyword>
<evidence type="ECO:0000313" key="2">
    <source>
        <dbReference type="EMBL" id="CAD9860950.1"/>
    </source>
</evidence>
<name>A0A7S2UW34_9STRA</name>
<dbReference type="SMART" id="SM01375">
    <property type="entry name" value="Dynein_light"/>
    <property type="match status" value="1"/>
</dbReference>
<dbReference type="EMBL" id="HBHR01007092">
    <property type="protein sequence ID" value="CAD9860950.1"/>
    <property type="molecule type" value="Transcribed_RNA"/>
</dbReference>
<reference evidence="2" key="1">
    <citation type="submission" date="2021-01" db="EMBL/GenBank/DDBJ databases">
        <authorList>
            <person name="Corre E."/>
            <person name="Pelletier E."/>
            <person name="Niang G."/>
            <person name="Scheremetjew M."/>
            <person name="Finn R."/>
            <person name="Kale V."/>
            <person name="Holt S."/>
            <person name="Cochrane G."/>
            <person name="Meng A."/>
            <person name="Brown T."/>
            <person name="Cohen L."/>
        </authorList>
    </citation>
    <scope>NUCLEOTIDE SEQUENCE</scope>
    <source>
        <strain evidence="2">CCMP1661</strain>
    </source>
</reference>
<dbReference type="InterPro" id="IPR037177">
    <property type="entry name" value="DLC_sf"/>
</dbReference>
<comment type="similarity">
    <text evidence="1">Belongs to the dynein light chain family.</text>
</comment>
<gene>
    <name evidence="2" type="ORF">FJAP1339_LOCUS3471</name>
</gene>
<dbReference type="FunFam" id="3.30.740.10:FF:000006">
    <property type="entry name" value="Dynein light chain"/>
    <property type="match status" value="1"/>
</dbReference>
<accession>A0A7S2UW34</accession>
<dbReference type="PANTHER" id="PTHR11886:SF35">
    <property type="entry name" value="DYNEIN LIGHT CHAIN"/>
    <property type="match status" value="1"/>
</dbReference>
<dbReference type="PANTHER" id="PTHR11886">
    <property type="entry name" value="DYNEIN LIGHT CHAIN"/>
    <property type="match status" value="1"/>
</dbReference>
<protein>
    <recommendedName>
        <fullName evidence="1">Dynein light chain</fullName>
    </recommendedName>
</protein>
<dbReference type="Gene3D" id="3.30.740.10">
    <property type="entry name" value="Protein Inhibitor Of Neuronal Nitric Oxide Synthase"/>
    <property type="match status" value="1"/>
</dbReference>
<keyword evidence="1" id="KW-0505">Motor protein</keyword>
<dbReference type="GO" id="GO:0045505">
    <property type="term" value="F:dynein intermediate chain binding"/>
    <property type="evidence" value="ECO:0007669"/>
    <property type="project" value="TreeGrafter"/>
</dbReference>